<dbReference type="EMBL" id="CP031395">
    <property type="protein sequence ID" value="QBK05703.1"/>
    <property type="molecule type" value="Genomic_DNA"/>
</dbReference>
<feature type="signal peptide" evidence="4">
    <location>
        <begin position="1"/>
        <end position="22"/>
    </location>
</feature>
<reference evidence="6 7" key="1">
    <citation type="submission" date="2018-07" db="EMBL/GenBank/DDBJ databases">
        <title>Exploring interactions and the metabolic potential of the ultra-small soil bacteria Hylemonella gracilis.</title>
        <authorList>
            <person name="Tyc O."/>
            <person name="Kulkarni P."/>
            <person name="Gawehns F."/>
            <person name="Hundscheid M."/>
            <person name="Zweers H."/>
            <person name="Garbeva P."/>
        </authorList>
    </citation>
    <scope>NUCLEOTIDE SEQUENCE [LARGE SCALE GENOMIC DNA]</scope>
    <source>
        <strain evidence="6 7">NS1</strain>
    </source>
</reference>
<dbReference type="SUPFAM" id="SSF52833">
    <property type="entry name" value="Thioredoxin-like"/>
    <property type="match status" value="1"/>
</dbReference>
<evidence type="ECO:0000313" key="7">
    <source>
        <dbReference type="Proteomes" id="UP000292939"/>
    </source>
</evidence>
<evidence type="ECO:0000256" key="3">
    <source>
        <dbReference type="ARBA" id="ARBA00023284"/>
    </source>
</evidence>
<protein>
    <submittedName>
        <fullName evidence="6">TlpA family protein disulfide reductase</fullName>
    </submittedName>
</protein>
<sequence length="202" mass="21412">MMQRRLCLRGALGAGLTPLAWAPALPMLGAAPLRAAQATGLNELANPGVDTAGHAVTPWPAGPKTPLLRTLDMQGRTWTLEALRGRVVLMNFWASWCAPCRVEMPTLQTLAGFYGDAVQVLAINVGEGPRAIARFLQSSALDAGALTVLLDPEKEAARAWGAASVLPTTVLIDANGRPRQRVQGELDWSGDRAQSLVDALLS</sequence>
<keyword evidence="4" id="KW-0732">Signal</keyword>
<evidence type="ECO:0000259" key="5">
    <source>
        <dbReference type="PROSITE" id="PS51352"/>
    </source>
</evidence>
<evidence type="ECO:0000313" key="6">
    <source>
        <dbReference type="EMBL" id="QBK05703.1"/>
    </source>
</evidence>
<evidence type="ECO:0000256" key="1">
    <source>
        <dbReference type="ARBA" id="ARBA00004196"/>
    </source>
</evidence>
<dbReference type="InterPro" id="IPR036249">
    <property type="entry name" value="Thioredoxin-like_sf"/>
</dbReference>
<dbReference type="InterPro" id="IPR013766">
    <property type="entry name" value="Thioredoxin_domain"/>
</dbReference>
<dbReference type="InterPro" id="IPR017937">
    <property type="entry name" value="Thioredoxin_CS"/>
</dbReference>
<accession>A0A4P6UKR0</accession>
<keyword evidence="2" id="KW-0201">Cytochrome c-type biogenesis</keyword>
<dbReference type="Gene3D" id="3.40.30.10">
    <property type="entry name" value="Glutaredoxin"/>
    <property type="match status" value="1"/>
</dbReference>
<dbReference type="InterPro" id="IPR050553">
    <property type="entry name" value="Thioredoxin_ResA/DsbE_sf"/>
</dbReference>
<organism evidence="6 7">
    <name type="scientific">Hylemonella gracilis</name>
    <dbReference type="NCBI Taxonomy" id="80880"/>
    <lineage>
        <taxon>Bacteria</taxon>
        <taxon>Pseudomonadati</taxon>
        <taxon>Pseudomonadota</taxon>
        <taxon>Betaproteobacteria</taxon>
        <taxon>Burkholderiales</taxon>
        <taxon>Comamonadaceae</taxon>
        <taxon>Hylemonella</taxon>
    </lineage>
</organism>
<dbReference type="InterPro" id="IPR013740">
    <property type="entry name" value="Redoxin"/>
</dbReference>
<dbReference type="CDD" id="cd02966">
    <property type="entry name" value="TlpA_like_family"/>
    <property type="match status" value="1"/>
</dbReference>
<comment type="subcellular location">
    <subcellularLocation>
        <location evidence="1">Cell envelope</location>
    </subcellularLocation>
</comment>
<dbReference type="PANTHER" id="PTHR42852:SF17">
    <property type="entry name" value="THIOREDOXIN-LIKE PROTEIN HI_1115"/>
    <property type="match status" value="1"/>
</dbReference>
<dbReference type="GO" id="GO:0030313">
    <property type="term" value="C:cell envelope"/>
    <property type="evidence" value="ECO:0007669"/>
    <property type="project" value="UniProtKB-SubCell"/>
</dbReference>
<evidence type="ECO:0000256" key="4">
    <source>
        <dbReference type="SAM" id="SignalP"/>
    </source>
</evidence>
<dbReference type="AlphaFoldDB" id="A0A4P6UKR0"/>
<dbReference type="Pfam" id="PF08534">
    <property type="entry name" value="Redoxin"/>
    <property type="match status" value="1"/>
</dbReference>
<dbReference type="RefSeq" id="WP_131280969.1">
    <property type="nucleotide sequence ID" value="NZ_CP031395.1"/>
</dbReference>
<feature type="domain" description="Thioredoxin" evidence="5">
    <location>
        <begin position="59"/>
        <end position="202"/>
    </location>
</feature>
<dbReference type="Proteomes" id="UP000292939">
    <property type="component" value="Chromosome"/>
</dbReference>
<dbReference type="PANTHER" id="PTHR42852">
    <property type="entry name" value="THIOL:DISULFIDE INTERCHANGE PROTEIN DSBE"/>
    <property type="match status" value="1"/>
</dbReference>
<proteinExistence type="predicted"/>
<evidence type="ECO:0000256" key="2">
    <source>
        <dbReference type="ARBA" id="ARBA00022748"/>
    </source>
</evidence>
<dbReference type="PROSITE" id="PS51352">
    <property type="entry name" value="THIOREDOXIN_2"/>
    <property type="match status" value="1"/>
</dbReference>
<dbReference type="GO" id="GO:0015036">
    <property type="term" value="F:disulfide oxidoreductase activity"/>
    <property type="evidence" value="ECO:0007669"/>
    <property type="project" value="UniProtKB-ARBA"/>
</dbReference>
<dbReference type="KEGG" id="hgr:DW355_14090"/>
<dbReference type="PROSITE" id="PS00194">
    <property type="entry name" value="THIOREDOXIN_1"/>
    <property type="match status" value="1"/>
</dbReference>
<dbReference type="OrthoDB" id="9811352at2"/>
<keyword evidence="3" id="KW-0676">Redox-active center</keyword>
<feature type="chain" id="PRO_5020884471" evidence="4">
    <location>
        <begin position="23"/>
        <end position="202"/>
    </location>
</feature>
<name>A0A4P6UKR0_9BURK</name>
<dbReference type="GO" id="GO:0017004">
    <property type="term" value="P:cytochrome complex assembly"/>
    <property type="evidence" value="ECO:0007669"/>
    <property type="project" value="UniProtKB-KW"/>
</dbReference>
<gene>
    <name evidence="6" type="ORF">DW355_14090</name>
</gene>